<protein>
    <submittedName>
        <fullName evidence="1">Uncharacterized protein</fullName>
    </submittedName>
</protein>
<proteinExistence type="predicted"/>
<reference evidence="1 2" key="1">
    <citation type="submission" date="2020-03" db="EMBL/GenBank/DDBJ databases">
        <title>Draft Genome Sequence of Cudoniella acicularis.</title>
        <authorList>
            <person name="Buettner E."/>
            <person name="Kellner H."/>
        </authorList>
    </citation>
    <scope>NUCLEOTIDE SEQUENCE [LARGE SCALE GENOMIC DNA]</scope>
    <source>
        <strain evidence="1 2">DSM 108380</strain>
    </source>
</reference>
<organism evidence="1 2">
    <name type="scientific">Cudoniella acicularis</name>
    <dbReference type="NCBI Taxonomy" id="354080"/>
    <lineage>
        <taxon>Eukaryota</taxon>
        <taxon>Fungi</taxon>
        <taxon>Dikarya</taxon>
        <taxon>Ascomycota</taxon>
        <taxon>Pezizomycotina</taxon>
        <taxon>Leotiomycetes</taxon>
        <taxon>Helotiales</taxon>
        <taxon>Tricladiaceae</taxon>
        <taxon>Cudoniella</taxon>
    </lineage>
</organism>
<keyword evidence="2" id="KW-1185">Reference proteome</keyword>
<dbReference type="AlphaFoldDB" id="A0A8H4W6B6"/>
<dbReference type="Proteomes" id="UP000566819">
    <property type="component" value="Unassembled WGS sequence"/>
</dbReference>
<name>A0A8H4W6B6_9HELO</name>
<gene>
    <name evidence="1" type="ORF">G7Y89_g2652</name>
</gene>
<evidence type="ECO:0000313" key="2">
    <source>
        <dbReference type="Proteomes" id="UP000566819"/>
    </source>
</evidence>
<accession>A0A8H4W6B6</accession>
<sequence>MFLPSPYHVVLLPNLNATSYPRAGTAALGGGVGASSIGLVGGDASIEIRFKNATSEARKRRTTIPMTEAKVPKIMFIVVSVVRSRSASFIEEAREADGGIVVSTRTTNSASPPTPRHTYEHVWLAQYVEHGHTRAVTSAARPLSAGSRHGSGRTQEVYIPGTAVLDGCADVGSMKFVVGELSIIKDPDDRCEGAEDDVYRRIGSQCRGCPN</sequence>
<comment type="caution">
    <text evidence="1">The sequence shown here is derived from an EMBL/GenBank/DDBJ whole genome shotgun (WGS) entry which is preliminary data.</text>
</comment>
<dbReference type="EMBL" id="JAAMPI010000119">
    <property type="protein sequence ID" value="KAF4635442.1"/>
    <property type="molecule type" value="Genomic_DNA"/>
</dbReference>
<evidence type="ECO:0000313" key="1">
    <source>
        <dbReference type="EMBL" id="KAF4635442.1"/>
    </source>
</evidence>